<dbReference type="InterPro" id="IPR008978">
    <property type="entry name" value="HSP20-like_chaperone"/>
</dbReference>
<feature type="domain" description="SHSP" evidence="3">
    <location>
        <begin position="83"/>
        <end position="186"/>
    </location>
</feature>
<gene>
    <name evidence="4" type="ORF">OLC1_LOCUS1085</name>
</gene>
<evidence type="ECO:0000256" key="1">
    <source>
        <dbReference type="PROSITE-ProRule" id="PRU00285"/>
    </source>
</evidence>
<evidence type="ECO:0000259" key="3">
    <source>
        <dbReference type="PROSITE" id="PS01031"/>
    </source>
</evidence>
<evidence type="ECO:0000313" key="4">
    <source>
        <dbReference type="EMBL" id="CAI9088522.1"/>
    </source>
</evidence>
<evidence type="ECO:0000313" key="5">
    <source>
        <dbReference type="Proteomes" id="UP001161247"/>
    </source>
</evidence>
<accession>A0AAV1BZH6</accession>
<proteinExistence type="inferred from homology"/>
<dbReference type="Gene3D" id="2.60.40.790">
    <property type="match status" value="1"/>
</dbReference>
<reference evidence="4" key="1">
    <citation type="submission" date="2023-03" db="EMBL/GenBank/DDBJ databases">
        <authorList>
            <person name="Julca I."/>
        </authorList>
    </citation>
    <scope>NUCLEOTIDE SEQUENCE</scope>
</reference>
<dbReference type="InterPro" id="IPR002068">
    <property type="entry name" value="A-crystallin/Hsp20_dom"/>
</dbReference>
<organism evidence="4 5">
    <name type="scientific">Oldenlandia corymbosa var. corymbosa</name>
    <dbReference type="NCBI Taxonomy" id="529605"/>
    <lineage>
        <taxon>Eukaryota</taxon>
        <taxon>Viridiplantae</taxon>
        <taxon>Streptophyta</taxon>
        <taxon>Embryophyta</taxon>
        <taxon>Tracheophyta</taxon>
        <taxon>Spermatophyta</taxon>
        <taxon>Magnoliopsida</taxon>
        <taxon>eudicotyledons</taxon>
        <taxon>Gunneridae</taxon>
        <taxon>Pentapetalae</taxon>
        <taxon>asterids</taxon>
        <taxon>lamiids</taxon>
        <taxon>Gentianales</taxon>
        <taxon>Rubiaceae</taxon>
        <taxon>Rubioideae</taxon>
        <taxon>Spermacoceae</taxon>
        <taxon>Hedyotis-Oldenlandia complex</taxon>
        <taxon>Oldenlandia</taxon>
    </lineage>
</organism>
<dbReference type="AlphaFoldDB" id="A0AAV1BZH6"/>
<dbReference type="SUPFAM" id="SSF49764">
    <property type="entry name" value="HSP20-like chaperones"/>
    <property type="match status" value="1"/>
</dbReference>
<dbReference type="PANTHER" id="PTHR47838">
    <property type="entry name" value="21.7 KDA CLASS VI HEAT SHOCK PROTEIN"/>
    <property type="match status" value="1"/>
</dbReference>
<dbReference type="Proteomes" id="UP001161247">
    <property type="component" value="Chromosome 1"/>
</dbReference>
<protein>
    <submittedName>
        <fullName evidence="4">OLC1v1022863C1</fullName>
    </submittedName>
</protein>
<dbReference type="EMBL" id="OX459118">
    <property type="protein sequence ID" value="CAI9088522.1"/>
    <property type="molecule type" value="Genomic_DNA"/>
</dbReference>
<dbReference type="PANTHER" id="PTHR47838:SF1">
    <property type="entry name" value="21.7 KDA CLASS VI HEAT SHOCK PROTEIN"/>
    <property type="match status" value="1"/>
</dbReference>
<sequence>MTSSRKIEVLFEDHNPKKWCVPLKEDVFIAFTEKGNHVVAAQQVFGQGSLFNPLLFGKFFDPSDAFPIWEFDADVLLSSSTSASDSGDKRSVDWKQTDSHYVLTADLPEVGKNSIQVCVEGGKIVEICGQRMLQVKDSRVKDWRGSNWWEYGFVRRIELPENADWRNVEASVISDKLLEISIPKNS</sequence>
<keyword evidence="5" id="KW-1185">Reference proteome</keyword>
<dbReference type="Pfam" id="PF00011">
    <property type="entry name" value="HSP20"/>
    <property type="match status" value="1"/>
</dbReference>
<comment type="similarity">
    <text evidence="1 2">Belongs to the small heat shock protein (HSP20) family.</text>
</comment>
<dbReference type="PROSITE" id="PS01031">
    <property type="entry name" value="SHSP"/>
    <property type="match status" value="1"/>
</dbReference>
<evidence type="ECO:0000256" key="2">
    <source>
        <dbReference type="RuleBase" id="RU003616"/>
    </source>
</evidence>
<name>A0AAV1BZH6_OLDCO</name>